<keyword evidence="1" id="KW-1133">Transmembrane helix</keyword>
<sequence>MGKLNRRPRHEAYGVSEYCYNKYLKKYDKCAPENIKKEKEKKAKSNQDWLSQNWIPLLSLLVAIAALIVSLLR</sequence>
<organism evidence="2">
    <name type="scientific">Siphoviridae sp. ctjsp22</name>
    <dbReference type="NCBI Taxonomy" id="2825636"/>
    <lineage>
        <taxon>Viruses</taxon>
        <taxon>Duplodnaviria</taxon>
        <taxon>Heunggongvirae</taxon>
        <taxon>Uroviricota</taxon>
        <taxon>Caudoviricetes</taxon>
    </lineage>
</organism>
<protein>
    <submittedName>
        <fullName evidence="2">Uncharacterized protein</fullName>
    </submittedName>
</protein>
<reference evidence="2" key="1">
    <citation type="journal article" date="2021" name="Proc. Natl. Acad. Sci. U.S.A.">
        <title>A Catalog of Tens of Thousands of Viruses from Human Metagenomes Reveals Hidden Associations with Chronic Diseases.</title>
        <authorList>
            <person name="Tisza M.J."/>
            <person name="Buck C.B."/>
        </authorList>
    </citation>
    <scope>NUCLEOTIDE SEQUENCE</scope>
    <source>
        <strain evidence="2">Ctjsp22</strain>
    </source>
</reference>
<keyword evidence="1" id="KW-0812">Transmembrane</keyword>
<feature type="transmembrane region" description="Helical" evidence="1">
    <location>
        <begin position="54"/>
        <end position="72"/>
    </location>
</feature>
<evidence type="ECO:0000313" key="2">
    <source>
        <dbReference type="EMBL" id="DAG01822.1"/>
    </source>
</evidence>
<keyword evidence="1" id="KW-0472">Membrane</keyword>
<dbReference type="EMBL" id="BK016198">
    <property type="protein sequence ID" value="DAG01822.1"/>
    <property type="molecule type" value="Genomic_DNA"/>
</dbReference>
<accession>A0A8S5V541</accession>
<name>A0A8S5V541_9CAUD</name>
<evidence type="ECO:0000256" key="1">
    <source>
        <dbReference type="SAM" id="Phobius"/>
    </source>
</evidence>
<proteinExistence type="predicted"/>